<dbReference type="OrthoDB" id="9813282at2"/>
<feature type="domain" description="Thioesterase" evidence="2">
    <location>
        <begin position="45"/>
        <end position="123"/>
    </location>
</feature>
<dbReference type="InterPro" id="IPR003736">
    <property type="entry name" value="PAAI_dom"/>
</dbReference>
<dbReference type="STRING" id="722472.SAMN05444321_5895"/>
<dbReference type="Pfam" id="PF03061">
    <property type="entry name" value="4HBT"/>
    <property type="match status" value="1"/>
</dbReference>
<dbReference type="AlphaFoldDB" id="A0A0R3M871"/>
<dbReference type="PANTHER" id="PTHR43240:SF8">
    <property type="entry name" value="PHENYLACETIC ACID DEGRADATION-RELATED PROTEIN"/>
    <property type="match status" value="1"/>
</dbReference>
<dbReference type="FunFam" id="3.10.129.10:FF:000132">
    <property type="entry name" value="PaaI family thioesterase"/>
    <property type="match status" value="1"/>
</dbReference>
<dbReference type="GO" id="GO:0005829">
    <property type="term" value="C:cytosol"/>
    <property type="evidence" value="ECO:0007669"/>
    <property type="project" value="TreeGrafter"/>
</dbReference>
<name>A0A0R3M871_9BRAD</name>
<dbReference type="Proteomes" id="UP000051660">
    <property type="component" value="Unassembled WGS sequence"/>
</dbReference>
<protein>
    <submittedName>
        <fullName evidence="3">Phenylacetic acid degradation protein</fullName>
    </submittedName>
</protein>
<dbReference type="PANTHER" id="PTHR43240">
    <property type="entry name" value="1,4-DIHYDROXY-2-NAPHTHOYL-COA THIOESTERASE 1"/>
    <property type="match status" value="1"/>
</dbReference>
<accession>A0A0R3M871</accession>
<comment type="caution">
    <text evidence="3">The sequence shown here is derived from an EMBL/GenBank/DDBJ whole genome shotgun (WGS) entry which is preliminary data.</text>
</comment>
<evidence type="ECO:0000259" key="2">
    <source>
        <dbReference type="Pfam" id="PF03061"/>
    </source>
</evidence>
<gene>
    <name evidence="3" type="ORF">CQ14_33180</name>
</gene>
<dbReference type="InterPro" id="IPR029069">
    <property type="entry name" value="HotDog_dom_sf"/>
</dbReference>
<reference evidence="3 4" key="1">
    <citation type="submission" date="2014-03" db="EMBL/GenBank/DDBJ databases">
        <title>Bradyrhizobium valentinum sp. nov., isolated from effective nodules of Lupinus mariae-josephae, a lupine endemic of basic-lime soils in Eastern Spain.</title>
        <authorList>
            <person name="Duran D."/>
            <person name="Rey L."/>
            <person name="Navarro A."/>
            <person name="Busquets A."/>
            <person name="Imperial J."/>
            <person name="Ruiz-Argueso T."/>
        </authorList>
    </citation>
    <scope>NUCLEOTIDE SEQUENCE [LARGE SCALE GENOMIC DNA]</scope>
    <source>
        <strain evidence="3 4">CCBAU 23086</strain>
    </source>
</reference>
<evidence type="ECO:0000313" key="3">
    <source>
        <dbReference type="EMBL" id="KRR16280.1"/>
    </source>
</evidence>
<dbReference type="CDD" id="cd03443">
    <property type="entry name" value="PaaI_thioesterase"/>
    <property type="match status" value="1"/>
</dbReference>
<dbReference type="Gene3D" id="3.10.129.10">
    <property type="entry name" value="Hotdog Thioesterase"/>
    <property type="match status" value="1"/>
</dbReference>
<dbReference type="NCBIfam" id="TIGR00369">
    <property type="entry name" value="unchar_dom_1"/>
    <property type="match status" value="1"/>
</dbReference>
<dbReference type="InterPro" id="IPR006683">
    <property type="entry name" value="Thioestr_dom"/>
</dbReference>
<evidence type="ECO:0000256" key="1">
    <source>
        <dbReference type="ARBA" id="ARBA00022801"/>
    </source>
</evidence>
<dbReference type="EMBL" id="LLYB01000128">
    <property type="protein sequence ID" value="KRR16280.1"/>
    <property type="molecule type" value="Genomic_DNA"/>
</dbReference>
<proteinExistence type="predicted"/>
<dbReference type="RefSeq" id="WP_057862855.1">
    <property type="nucleotide sequence ID" value="NZ_LLYB01000128.1"/>
</dbReference>
<evidence type="ECO:0000313" key="4">
    <source>
        <dbReference type="Proteomes" id="UP000051660"/>
    </source>
</evidence>
<organism evidence="3 4">
    <name type="scientific">Bradyrhizobium lablabi</name>
    <dbReference type="NCBI Taxonomy" id="722472"/>
    <lineage>
        <taxon>Bacteria</taxon>
        <taxon>Pseudomonadati</taxon>
        <taxon>Pseudomonadota</taxon>
        <taxon>Alphaproteobacteria</taxon>
        <taxon>Hyphomicrobiales</taxon>
        <taxon>Nitrobacteraceae</taxon>
        <taxon>Bradyrhizobium</taxon>
    </lineage>
</organism>
<dbReference type="SUPFAM" id="SSF54637">
    <property type="entry name" value="Thioesterase/thiol ester dehydrase-isomerase"/>
    <property type="match status" value="1"/>
</dbReference>
<dbReference type="GO" id="GO:0061522">
    <property type="term" value="F:1,4-dihydroxy-2-naphthoyl-CoA thioesterase activity"/>
    <property type="evidence" value="ECO:0007669"/>
    <property type="project" value="TreeGrafter"/>
</dbReference>
<sequence length="132" mass="14100">MTPLEKIQSMKMPFAELKGVTFTEAGMDRVVAKMLVRPDLCTLRNTIHGGAVMAFADSVGAAATVINLPADAKGTTTIESKTNFIGGAKEGATVIATATPVHRGRRTQVWQTRLETEDGKLVAIVTQTQMVL</sequence>
<keyword evidence="1" id="KW-0378">Hydrolase</keyword>